<feature type="domain" description="TPM" evidence="5">
    <location>
        <begin position="34"/>
        <end position="147"/>
    </location>
</feature>
<evidence type="ECO:0000256" key="3">
    <source>
        <dbReference type="SAM" id="Phobius"/>
    </source>
</evidence>
<organism evidence="6 7">
    <name type="scientific">Blastococcus haudaquaticus</name>
    <dbReference type="NCBI Taxonomy" id="1938745"/>
    <lineage>
        <taxon>Bacteria</taxon>
        <taxon>Bacillati</taxon>
        <taxon>Actinomycetota</taxon>
        <taxon>Actinomycetes</taxon>
        <taxon>Geodermatophilales</taxon>
        <taxon>Geodermatophilaceae</taxon>
        <taxon>Blastococcus</taxon>
    </lineage>
</organism>
<evidence type="ECO:0000256" key="1">
    <source>
        <dbReference type="SAM" id="Coils"/>
    </source>
</evidence>
<evidence type="ECO:0000256" key="2">
    <source>
        <dbReference type="SAM" id="MobiDB-lite"/>
    </source>
</evidence>
<keyword evidence="3" id="KW-0812">Transmembrane</keyword>
<evidence type="ECO:0000313" key="6">
    <source>
        <dbReference type="EMBL" id="SOE00527.1"/>
    </source>
</evidence>
<evidence type="ECO:0000313" key="7">
    <source>
        <dbReference type="Proteomes" id="UP000219482"/>
    </source>
</evidence>
<feature type="region of interest" description="Disordered" evidence="2">
    <location>
        <begin position="195"/>
        <end position="215"/>
    </location>
</feature>
<keyword evidence="3" id="KW-1133">Transmembrane helix</keyword>
<protein>
    <submittedName>
        <fullName evidence="6">TLP18.3, Psb32 and MOLO-1 founding protein of phosphatase</fullName>
    </submittedName>
</protein>
<dbReference type="EMBL" id="OCNK01000003">
    <property type="protein sequence ID" value="SOE00527.1"/>
    <property type="molecule type" value="Genomic_DNA"/>
</dbReference>
<keyword evidence="3" id="KW-0472">Membrane</keyword>
<dbReference type="OrthoDB" id="5105562at2"/>
<keyword evidence="7" id="KW-1185">Reference proteome</keyword>
<feature type="transmembrane region" description="Helical" evidence="3">
    <location>
        <begin position="167"/>
        <end position="186"/>
    </location>
</feature>
<dbReference type="Pfam" id="PF04536">
    <property type="entry name" value="TPM_phosphatase"/>
    <property type="match status" value="1"/>
</dbReference>
<evidence type="ECO:0000259" key="5">
    <source>
        <dbReference type="Pfam" id="PF04536"/>
    </source>
</evidence>
<feature type="coiled-coil region" evidence="1">
    <location>
        <begin position="325"/>
        <end position="385"/>
    </location>
</feature>
<keyword evidence="1" id="KW-0175">Coiled coil</keyword>
<dbReference type="Proteomes" id="UP000219482">
    <property type="component" value="Unassembled WGS sequence"/>
</dbReference>
<feature type="chain" id="PRO_5012945087" evidence="4">
    <location>
        <begin position="25"/>
        <end position="682"/>
    </location>
</feature>
<dbReference type="InterPro" id="IPR007621">
    <property type="entry name" value="TPM_dom"/>
</dbReference>
<keyword evidence="4" id="KW-0732">Signal</keyword>
<evidence type="ECO:0000256" key="4">
    <source>
        <dbReference type="SAM" id="SignalP"/>
    </source>
</evidence>
<feature type="coiled-coil region" evidence="1">
    <location>
        <begin position="452"/>
        <end position="517"/>
    </location>
</feature>
<feature type="signal peptide" evidence="4">
    <location>
        <begin position="1"/>
        <end position="24"/>
    </location>
</feature>
<accession>A0A286GYB1</accession>
<name>A0A286GYB1_9ACTN</name>
<proteinExistence type="predicted"/>
<dbReference type="Gene3D" id="3.10.310.50">
    <property type="match status" value="1"/>
</dbReference>
<dbReference type="AlphaFoldDB" id="A0A286GYB1"/>
<dbReference type="RefSeq" id="WP_159961728.1">
    <property type="nucleotide sequence ID" value="NZ_OCNK01000003.1"/>
</dbReference>
<gene>
    <name evidence="6" type="ORF">SAMN06272739_2647</name>
</gene>
<reference evidence="7" key="1">
    <citation type="submission" date="2017-09" db="EMBL/GenBank/DDBJ databases">
        <authorList>
            <person name="Varghese N."/>
            <person name="Submissions S."/>
        </authorList>
    </citation>
    <scope>NUCLEOTIDE SEQUENCE [LARGE SCALE GENOMIC DNA]</scope>
    <source>
        <strain evidence="7">DSM 44270</strain>
    </source>
</reference>
<sequence length="682" mass="70415">MRRLTIVAPLAAALLVGGAAPALAEPPSGVTGQVSDQADVLDAGEEADVLRELESLGSDTGTETYVVYVDTFDGVDRVEWAETTARQSGLESDDVLMAVAVDDRLYAVAPGADVDRGELQDVLGGDVEPLLSQGDWAGASVALAEGLSGGGGESAAATGASGGGGGGALFVVLLLFALAGGAYWAVRRRNRRPALAGQAPQQLSAPDPHAGTPTDKLNFRASSELLDLDEKVRSAQVNLDYARSHFGEQAVPGLAEALAESRSELARAFTIRQELDDEIPEDEPTQRVMLTELLALTGAAGGRLEAQEKAIDALREQERTVPQAVEALQQRIDDLRGRLPEEQRRLAGLQDRYAAATVAPVVQNVAEADVRLAAAAQELELARADQAEGLTGRSVGRLRGAENAVGQSATLLDAISRLSTDLGAAEQRIPAARADIEEDLAEARSLLQSGSRADLRSRIARAEAALSGAEEAFRPRDGGRPDPLGALRRLEEADAALEEALRTARDEQTRARRAEESLGQAMLTARSTVAAAGDFISTRRGAVGSTARTRLAEAERHLDAAESLARSDPAEALAEAQAADRLAQYALQVAEADVQQWSQQNQYGGYGGYGGGGYGGGGYGGYGRQRGGIGPVGAGLGGLLLGGLIFGGGGGDGGGDWNAGDFGGGGGDFGGGFGGDFGGGDF</sequence>